<keyword evidence="1" id="KW-0472">Membrane</keyword>
<name>A0A8D8V1Z3_9HEMI</name>
<feature type="transmembrane region" description="Helical" evidence="1">
    <location>
        <begin position="73"/>
        <end position="92"/>
    </location>
</feature>
<keyword evidence="1" id="KW-0812">Transmembrane</keyword>
<feature type="transmembrane region" description="Helical" evidence="1">
    <location>
        <begin position="37"/>
        <end position="61"/>
    </location>
</feature>
<protein>
    <submittedName>
        <fullName evidence="2">Uncharacterized protein</fullName>
    </submittedName>
</protein>
<feature type="transmembrane region" description="Helical" evidence="1">
    <location>
        <begin position="6"/>
        <end position="25"/>
    </location>
</feature>
<dbReference type="AlphaFoldDB" id="A0A8D8V1Z3"/>
<keyword evidence="1" id="KW-1133">Transmembrane helix</keyword>
<proteinExistence type="predicted"/>
<sequence length="122" mass="13922">MVKVQFFLSLCTIYCMIQGFIFNLITDISSLQTTLTFFATWSAGQFFLSLCIIYCMIQGFIFNLITDMVKGQFFLSLCIIYCMIQGFIFNLIRDISFLKITLTFFATWSRVSSSSPCVPAAV</sequence>
<accession>A0A8D8V1Z3</accession>
<evidence type="ECO:0000256" key="1">
    <source>
        <dbReference type="SAM" id="Phobius"/>
    </source>
</evidence>
<dbReference type="EMBL" id="HBUF01355935">
    <property type="protein sequence ID" value="CAG6717490.1"/>
    <property type="molecule type" value="Transcribed_RNA"/>
</dbReference>
<organism evidence="2">
    <name type="scientific">Cacopsylla melanoneura</name>
    <dbReference type="NCBI Taxonomy" id="428564"/>
    <lineage>
        <taxon>Eukaryota</taxon>
        <taxon>Metazoa</taxon>
        <taxon>Ecdysozoa</taxon>
        <taxon>Arthropoda</taxon>
        <taxon>Hexapoda</taxon>
        <taxon>Insecta</taxon>
        <taxon>Pterygota</taxon>
        <taxon>Neoptera</taxon>
        <taxon>Paraneoptera</taxon>
        <taxon>Hemiptera</taxon>
        <taxon>Sternorrhyncha</taxon>
        <taxon>Psylloidea</taxon>
        <taxon>Psyllidae</taxon>
        <taxon>Psyllinae</taxon>
        <taxon>Cacopsylla</taxon>
    </lineage>
</organism>
<reference evidence="2" key="1">
    <citation type="submission" date="2021-05" db="EMBL/GenBank/DDBJ databases">
        <authorList>
            <person name="Alioto T."/>
            <person name="Alioto T."/>
            <person name="Gomez Garrido J."/>
        </authorList>
    </citation>
    <scope>NUCLEOTIDE SEQUENCE</scope>
</reference>
<evidence type="ECO:0000313" key="2">
    <source>
        <dbReference type="EMBL" id="CAG6717490.1"/>
    </source>
</evidence>